<sequence length="172" mass="18384">MGTSYQTLLVAAAIEPVCDALTAAGVDAIALPAAPNRTAVIPREGALDFADPGDLAERIGAGTGWATLANVVEDSDWLQLEAYLEGRFVHRYRSDRPAPDDAARLAPFGTGEVDSGRLGRALRGEFEGSGPVYAEFQHRLILNALHLDPRGLTTAFRWADTSDLPNSIRISP</sequence>
<keyword evidence="2" id="KW-1185">Reference proteome</keyword>
<dbReference type="EMBL" id="BONQ01000050">
    <property type="protein sequence ID" value="GIG45327.1"/>
    <property type="molecule type" value="Genomic_DNA"/>
</dbReference>
<name>A0A919U847_9ACTN</name>
<gene>
    <name evidence="1" type="ORF">Dsi01nite_033680</name>
</gene>
<dbReference type="Proteomes" id="UP000660611">
    <property type="component" value="Unassembled WGS sequence"/>
</dbReference>
<accession>A0A919U847</accession>
<protein>
    <submittedName>
        <fullName evidence="1">Uncharacterized protein</fullName>
    </submittedName>
</protein>
<evidence type="ECO:0000313" key="2">
    <source>
        <dbReference type="Proteomes" id="UP000660611"/>
    </source>
</evidence>
<proteinExistence type="predicted"/>
<evidence type="ECO:0000313" key="1">
    <source>
        <dbReference type="EMBL" id="GIG45327.1"/>
    </source>
</evidence>
<reference evidence="1" key="1">
    <citation type="submission" date="2021-01" db="EMBL/GenBank/DDBJ databases">
        <title>Whole genome shotgun sequence of Dactylosporangium siamense NBRC 106093.</title>
        <authorList>
            <person name="Komaki H."/>
            <person name="Tamura T."/>
        </authorList>
    </citation>
    <scope>NUCLEOTIDE SEQUENCE</scope>
    <source>
        <strain evidence="1">NBRC 106093</strain>
    </source>
</reference>
<comment type="caution">
    <text evidence="1">The sequence shown here is derived from an EMBL/GenBank/DDBJ whole genome shotgun (WGS) entry which is preliminary data.</text>
</comment>
<dbReference type="AlphaFoldDB" id="A0A919U847"/>
<organism evidence="1 2">
    <name type="scientific">Dactylosporangium siamense</name>
    <dbReference type="NCBI Taxonomy" id="685454"/>
    <lineage>
        <taxon>Bacteria</taxon>
        <taxon>Bacillati</taxon>
        <taxon>Actinomycetota</taxon>
        <taxon>Actinomycetes</taxon>
        <taxon>Micromonosporales</taxon>
        <taxon>Micromonosporaceae</taxon>
        <taxon>Dactylosporangium</taxon>
    </lineage>
</organism>
<dbReference type="RefSeq" id="WP_203847112.1">
    <property type="nucleotide sequence ID" value="NZ_BAAAVW010000009.1"/>
</dbReference>